<dbReference type="PROSITE" id="PS51257">
    <property type="entry name" value="PROKAR_LIPOPROTEIN"/>
    <property type="match status" value="1"/>
</dbReference>
<evidence type="ECO:0000313" key="17">
    <source>
        <dbReference type="EMBL" id="MBR0662953.1"/>
    </source>
</evidence>
<proteinExistence type="inferred from homology"/>
<dbReference type="InterPro" id="IPR037066">
    <property type="entry name" value="Plug_dom_sf"/>
</dbReference>
<keyword evidence="3 14" id="KW-0813">Transport</keyword>
<evidence type="ECO:0000256" key="13">
    <source>
        <dbReference type="ARBA" id="ARBA00023237"/>
    </source>
</evidence>
<dbReference type="Pfam" id="PF07660">
    <property type="entry name" value="STN"/>
    <property type="match status" value="1"/>
</dbReference>
<name>A0ABS5ERN2_9PROT</name>
<dbReference type="InterPro" id="IPR039426">
    <property type="entry name" value="TonB-dep_rcpt-like"/>
</dbReference>
<evidence type="ECO:0000256" key="3">
    <source>
        <dbReference type="ARBA" id="ARBA00022448"/>
    </source>
</evidence>
<evidence type="ECO:0000256" key="6">
    <source>
        <dbReference type="ARBA" id="ARBA00022692"/>
    </source>
</evidence>
<dbReference type="InterPro" id="IPR012910">
    <property type="entry name" value="Plug_dom"/>
</dbReference>
<dbReference type="InterPro" id="IPR036942">
    <property type="entry name" value="Beta-barrel_TonB_sf"/>
</dbReference>
<dbReference type="InterPro" id="IPR010105">
    <property type="entry name" value="TonB_sidphr_rcpt"/>
</dbReference>
<feature type="domain" description="Secretin/TonB short N-terminal" evidence="16">
    <location>
        <begin position="73"/>
        <end position="124"/>
    </location>
</feature>
<keyword evidence="11 14" id="KW-0472">Membrane</keyword>
<keyword evidence="6 14" id="KW-0812">Transmembrane</keyword>
<reference evidence="18" key="1">
    <citation type="journal article" date="2021" name="Syst. Appl. Microbiol.">
        <title>Roseomonas hellenica sp. nov., isolated from roots of wild-growing Alkanna tinctoria.</title>
        <authorList>
            <person name="Rat A."/>
            <person name="Naranjo H.D."/>
            <person name="Lebbe L."/>
            <person name="Cnockaert M."/>
            <person name="Krigas N."/>
            <person name="Grigoriadou K."/>
            <person name="Maloupa E."/>
            <person name="Willems A."/>
        </authorList>
    </citation>
    <scope>NUCLEOTIDE SEQUENCE [LARGE SCALE GENOMIC DNA]</scope>
    <source>
        <strain evidence="18">LMG 31523</strain>
    </source>
</reference>
<comment type="subcellular location">
    <subcellularLocation>
        <location evidence="1 14">Cell outer membrane</location>
        <topology evidence="1 14">Multi-pass membrane protein</topology>
    </subcellularLocation>
</comment>
<dbReference type="EMBL" id="JAAGBB010000001">
    <property type="protein sequence ID" value="MBR0662953.1"/>
    <property type="molecule type" value="Genomic_DNA"/>
</dbReference>
<evidence type="ECO:0000256" key="14">
    <source>
        <dbReference type="PROSITE-ProRule" id="PRU01360"/>
    </source>
</evidence>
<accession>A0ABS5ERN2</accession>
<dbReference type="PANTHER" id="PTHR32552">
    <property type="entry name" value="FERRICHROME IRON RECEPTOR-RELATED"/>
    <property type="match status" value="1"/>
</dbReference>
<dbReference type="Gene3D" id="2.40.170.20">
    <property type="entry name" value="TonB-dependent receptor, beta-barrel domain"/>
    <property type="match status" value="1"/>
</dbReference>
<evidence type="ECO:0000313" key="18">
    <source>
        <dbReference type="Proteomes" id="UP001196870"/>
    </source>
</evidence>
<dbReference type="Gene3D" id="2.170.130.10">
    <property type="entry name" value="TonB-dependent receptor, plug domain"/>
    <property type="match status" value="1"/>
</dbReference>
<evidence type="ECO:0000256" key="9">
    <source>
        <dbReference type="ARBA" id="ARBA00023065"/>
    </source>
</evidence>
<dbReference type="SMART" id="SM00965">
    <property type="entry name" value="STN"/>
    <property type="match status" value="1"/>
</dbReference>
<comment type="caution">
    <text evidence="17">The sequence shown here is derived from an EMBL/GenBank/DDBJ whole genome shotgun (WGS) entry which is preliminary data.</text>
</comment>
<organism evidence="17 18">
    <name type="scientific">Plastoroseomonas hellenica</name>
    <dbReference type="NCBI Taxonomy" id="2687306"/>
    <lineage>
        <taxon>Bacteria</taxon>
        <taxon>Pseudomonadati</taxon>
        <taxon>Pseudomonadota</taxon>
        <taxon>Alphaproteobacteria</taxon>
        <taxon>Acetobacterales</taxon>
        <taxon>Acetobacteraceae</taxon>
        <taxon>Plastoroseomonas</taxon>
    </lineage>
</organism>
<dbReference type="InterPro" id="IPR011662">
    <property type="entry name" value="Secretin/TonB_short_N"/>
</dbReference>
<dbReference type="Pfam" id="PF00593">
    <property type="entry name" value="TonB_dep_Rec_b-barrel"/>
    <property type="match status" value="1"/>
</dbReference>
<sequence length="816" mass="89070">MRKGQLGWQPARAAARGILLTAATVACVAKGVPARAQDSGAPTRAEAGAERVFDIPAGPLGTVLTAFGEAAGYRVLAATEAIGSRRSPGVSGRMAPEQALRRLLAGTGMTYRLTAPATVTLIPLPAGSTDESGAVNLPEINVSAGLDRGWSPVRGYVAPLSATGTRADTPIIETPQSISVITRDQMDAQRADTIGEAIRYTPGIMLSQGFRRSDETFVLRGFQGSEQLGTLYRDGMRWGANNYGLGLTEPYGLERVEVLRGPASIIFGATEPGGIVNLISKRPSFTPLHEIELSARSDGNYRLAFDLGGPLDAEGTLAYRLTGAWREGDTMIDHIPDDRRFLQGGLTWRPGADTSVTFLANYYNGETRYSYGYPFSGTVLDNRNGRIASNRFVGEPGFDYYRTENLALGYLAEHRFDDVWTVRQNVRYLTASADIRDLQFLTLLPDQRTVTRSAENRRTSSTQFVIDNQVQARLVFGPVEQTIVAGLEYTDTRLVDIRGVARVGVPTLDLFAPRYGTAVVPVARLGSTLNTLNQTRQIGLYLQDQVRIADRLILSLGGRYDWVESDITNRLGRTALSVSDGAFSGRFGLVYLFDSGFAPYASYAESFQPTTSGTTFDSSALRPTRGRQYEVGIRYQPPGRQSLITVAGYELTKENVTTVDPAHPGFVTQAGEVRARGVEVEGRFSLDNNIGLIASYAYTDARITRSNGPDLGRIPAGVPTHQAALWADYTVREGALEGLGFGAGLRYISTTRDTANSVRVPDYTLADAMVRYDFAERWRLSLNVTNLFDRRYVASCTYACFYGDRLTATAALRYRW</sequence>
<keyword evidence="13 14" id="KW-0998">Cell outer membrane</keyword>
<keyword evidence="8" id="KW-0408">Iron</keyword>
<dbReference type="PANTHER" id="PTHR32552:SF68">
    <property type="entry name" value="FERRICHROME OUTER MEMBRANE TRANSPORTER_PHAGE RECEPTOR"/>
    <property type="match status" value="1"/>
</dbReference>
<evidence type="ECO:0000256" key="1">
    <source>
        <dbReference type="ARBA" id="ARBA00004571"/>
    </source>
</evidence>
<keyword evidence="9" id="KW-0406">Ion transport</keyword>
<keyword evidence="7" id="KW-0732">Signal</keyword>
<gene>
    <name evidence="17" type="ORF">GXW71_01170</name>
</gene>
<keyword evidence="12 17" id="KW-0675">Receptor</keyword>
<dbReference type="InterPro" id="IPR000531">
    <property type="entry name" value="Beta-barrel_TonB"/>
</dbReference>
<evidence type="ECO:0000256" key="11">
    <source>
        <dbReference type="ARBA" id="ARBA00023136"/>
    </source>
</evidence>
<evidence type="ECO:0000256" key="12">
    <source>
        <dbReference type="ARBA" id="ARBA00023170"/>
    </source>
</evidence>
<keyword evidence="10 15" id="KW-0798">TonB box</keyword>
<protein>
    <submittedName>
        <fullName evidence="17">TonB-dependent siderophore receptor</fullName>
    </submittedName>
</protein>
<evidence type="ECO:0000256" key="2">
    <source>
        <dbReference type="ARBA" id="ARBA00009810"/>
    </source>
</evidence>
<comment type="similarity">
    <text evidence="2 14 15">Belongs to the TonB-dependent receptor family.</text>
</comment>
<keyword evidence="5" id="KW-0410">Iron transport</keyword>
<dbReference type="PROSITE" id="PS52016">
    <property type="entry name" value="TONB_DEPENDENT_REC_3"/>
    <property type="match status" value="1"/>
</dbReference>
<evidence type="ECO:0000256" key="5">
    <source>
        <dbReference type="ARBA" id="ARBA00022496"/>
    </source>
</evidence>
<evidence type="ECO:0000256" key="15">
    <source>
        <dbReference type="RuleBase" id="RU003357"/>
    </source>
</evidence>
<dbReference type="SUPFAM" id="SSF56935">
    <property type="entry name" value="Porins"/>
    <property type="match status" value="1"/>
</dbReference>
<dbReference type="Proteomes" id="UP001196870">
    <property type="component" value="Unassembled WGS sequence"/>
</dbReference>
<dbReference type="CDD" id="cd01347">
    <property type="entry name" value="ligand_gated_channel"/>
    <property type="match status" value="1"/>
</dbReference>
<keyword evidence="4 14" id="KW-1134">Transmembrane beta strand</keyword>
<dbReference type="Pfam" id="PF07715">
    <property type="entry name" value="Plug"/>
    <property type="match status" value="1"/>
</dbReference>
<evidence type="ECO:0000256" key="7">
    <source>
        <dbReference type="ARBA" id="ARBA00022729"/>
    </source>
</evidence>
<dbReference type="RefSeq" id="WP_211850543.1">
    <property type="nucleotide sequence ID" value="NZ_JAAGBB010000001.1"/>
</dbReference>
<evidence type="ECO:0000256" key="4">
    <source>
        <dbReference type="ARBA" id="ARBA00022452"/>
    </source>
</evidence>
<evidence type="ECO:0000259" key="16">
    <source>
        <dbReference type="SMART" id="SM00965"/>
    </source>
</evidence>
<keyword evidence="18" id="KW-1185">Reference proteome</keyword>
<dbReference type="NCBIfam" id="TIGR01783">
    <property type="entry name" value="TonB-siderophor"/>
    <property type="match status" value="1"/>
</dbReference>
<dbReference type="Gene3D" id="3.55.50.30">
    <property type="match status" value="1"/>
</dbReference>
<evidence type="ECO:0000256" key="10">
    <source>
        <dbReference type="ARBA" id="ARBA00023077"/>
    </source>
</evidence>
<evidence type="ECO:0000256" key="8">
    <source>
        <dbReference type="ARBA" id="ARBA00023004"/>
    </source>
</evidence>